<feature type="domain" description="Nucleoside phosphorylase" evidence="1">
    <location>
        <begin position="32"/>
        <end position="235"/>
    </location>
</feature>
<evidence type="ECO:0000313" key="3">
    <source>
        <dbReference type="Proteomes" id="UP000037392"/>
    </source>
</evidence>
<dbReference type="Pfam" id="PF01048">
    <property type="entry name" value="PNP_UDP_1"/>
    <property type="match status" value="1"/>
</dbReference>
<dbReference type="PANTHER" id="PTHR43691:SF13">
    <property type="entry name" value="URIDINE PHOSPHORYLASE"/>
    <property type="match status" value="1"/>
</dbReference>
<dbReference type="GO" id="GO:0005829">
    <property type="term" value="C:cytosol"/>
    <property type="evidence" value="ECO:0007669"/>
    <property type="project" value="TreeGrafter"/>
</dbReference>
<dbReference type="PATRIC" id="fig|742734.4.peg.4928"/>
<dbReference type="OrthoDB" id="9772602at2"/>
<evidence type="ECO:0000259" key="1">
    <source>
        <dbReference type="Pfam" id="PF01048"/>
    </source>
</evidence>
<dbReference type="InterPro" id="IPR035994">
    <property type="entry name" value="Nucleoside_phosphorylase_sf"/>
</dbReference>
<dbReference type="Proteomes" id="UP000037392">
    <property type="component" value="Unassembled WGS sequence"/>
</dbReference>
<dbReference type="SUPFAM" id="SSF53167">
    <property type="entry name" value="Purine and uridine phosphorylases"/>
    <property type="match status" value="1"/>
</dbReference>
<dbReference type="AlphaFoldDB" id="A0A0J9EKR6"/>
<dbReference type="GO" id="GO:0003824">
    <property type="term" value="F:catalytic activity"/>
    <property type="evidence" value="ECO:0007669"/>
    <property type="project" value="InterPro"/>
</dbReference>
<dbReference type="CDD" id="cd17767">
    <property type="entry name" value="UP_EcUdp-like"/>
    <property type="match status" value="1"/>
</dbReference>
<dbReference type="PANTHER" id="PTHR43691">
    <property type="entry name" value="URIDINE PHOSPHORYLASE"/>
    <property type="match status" value="1"/>
</dbReference>
<reference evidence="2 3" key="1">
    <citation type="submission" date="2011-04" db="EMBL/GenBank/DDBJ databases">
        <title>The Genome Sequence of Clostridium citroniae WAL-19142.</title>
        <authorList>
            <consortium name="The Broad Institute Genome Sequencing Platform"/>
            <person name="Earl A."/>
            <person name="Ward D."/>
            <person name="Feldgarden M."/>
            <person name="Gevers D."/>
            <person name="Warren Y.A."/>
            <person name="Tyrrell K.L."/>
            <person name="Citron D.M."/>
            <person name="Goldstein E.J."/>
            <person name="Daigneault M."/>
            <person name="Allen-Vercoe E."/>
            <person name="Young S.K."/>
            <person name="Zeng Q."/>
            <person name="Gargeya S."/>
            <person name="Fitzgerald M."/>
            <person name="Haas B."/>
            <person name="Abouelleil A."/>
            <person name="Alvarado L."/>
            <person name="Arachchi H.M."/>
            <person name="Berlin A."/>
            <person name="Brown A."/>
            <person name="Chapman S.B."/>
            <person name="Chen Z."/>
            <person name="Dunbar C."/>
            <person name="Freedman E."/>
            <person name="Gearin G."/>
            <person name="Gellesch M."/>
            <person name="Goldberg J."/>
            <person name="Griggs A."/>
            <person name="Gujja S."/>
            <person name="Heilman E.R."/>
            <person name="Heiman D."/>
            <person name="Howarth C."/>
            <person name="Larson L."/>
            <person name="Lui A."/>
            <person name="MacDonald P.J."/>
            <person name="Mehta T."/>
            <person name="Montmayeur A."/>
            <person name="Murphy C."/>
            <person name="Neiman D."/>
            <person name="Pearson M."/>
            <person name="Priest M."/>
            <person name="Roberts A."/>
            <person name="Saif S."/>
            <person name="Shea T."/>
            <person name="Shenoy N."/>
            <person name="Sisk P."/>
            <person name="Stolte C."/>
            <person name="Sykes S."/>
            <person name="White J."/>
            <person name="Yandava C."/>
            <person name="Wortman J."/>
            <person name="Nusbaum C."/>
            <person name="Birren B."/>
        </authorList>
    </citation>
    <scope>NUCLEOTIDE SEQUENCE [LARGE SCALE GENOMIC DNA]</scope>
    <source>
        <strain evidence="2 3">WAL-19142</strain>
    </source>
</reference>
<dbReference type="EMBL" id="ADLK01000032">
    <property type="protein sequence ID" value="KMW16160.1"/>
    <property type="molecule type" value="Genomic_DNA"/>
</dbReference>
<dbReference type="Gene3D" id="3.40.50.1580">
    <property type="entry name" value="Nucleoside phosphorylase domain"/>
    <property type="match status" value="1"/>
</dbReference>
<gene>
    <name evidence="2" type="ORF">HMPREF9470_04598</name>
</gene>
<comment type="caution">
    <text evidence="2">The sequence shown here is derived from an EMBL/GenBank/DDBJ whole genome shotgun (WGS) entry which is preliminary data.</text>
</comment>
<accession>A0A0J9EKR6</accession>
<organism evidence="2 3">
    <name type="scientific">[Clostridium] citroniae WAL-19142</name>
    <dbReference type="NCBI Taxonomy" id="742734"/>
    <lineage>
        <taxon>Bacteria</taxon>
        <taxon>Bacillati</taxon>
        <taxon>Bacillota</taxon>
        <taxon>Clostridia</taxon>
        <taxon>Lachnospirales</taxon>
        <taxon>Lachnospiraceae</taxon>
        <taxon>Enterocloster</taxon>
    </lineage>
</organism>
<protein>
    <recommendedName>
        <fullName evidence="1">Nucleoside phosphorylase domain-containing protein</fullName>
    </recommendedName>
</protein>
<proteinExistence type="predicted"/>
<dbReference type="GeneID" id="93163948"/>
<evidence type="ECO:0000313" key="2">
    <source>
        <dbReference type="EMBL" id="KMW16160.1"/>
    </source>
</evidence>
<dbReference type="GO" id="GO:0009116">
    <property type="term" value="P:nucleoside metabolic process"/>
    <property type="evidence" value="ECO:0007669"/>
    <property type="project" value="InterPro"/>
</dbReference>
<dbReference type="RefSeq" id="WP_007867955.1">
    <property type="nucleotide sequence ID" value="NZ_KQ235882.1"/>
</dbReference>
<sequence>MTNNEWENASRPTDKDGKQYHIQCGKGDVARYCLLPGDPKRVGKIARMWDSGHLVADYREHVTYTGKIGDMDISACSTGAGGGSTASALEDLAEVGCDTLIRVGTCGAIQTYIKPGDLIICTGAVRKEGTSDGYVTNSYPAVADHEVTMALIEAAEQLGYTYHVGIGYTASSFFCGQGRPGHNGYSQSFMKTLLPDMQAAGVLNFEMEAATVLTISSLYKMRAGAIFTVVANRVENSFQYDNSTVDHNLEVANLAMQLLWEWDKKKKEKGKAHISLSLIK</sequence>
<dbReference type="InterPro" id="IPR000845">
    <property type="entry name" value="Nucleoside_phosphorylase_d"/>
</dbReference>
<name>A0A0J9EKR6_9FIRM</name>